<sequence length="141" mass="15938">MSFRCIPEESVKDSVDSAKPESVLETWNERDNPEDSRPLDSLASMNIISFDKPHHPMHGDSVTREIKVANYVDLKNYILGGESLPEEIMSDRESESDLYSDFGSDSESVSESENESIPVLEFIPNTKGRLIEGMLEFVTRH</sequence>
<feature type="region of interest" description="Disordered" evidence="1">
    <location>
        <begin position="84"/>
        <end position="115"/>
    </location>
</feature>
<proteinExistence type="predicted"/>
<name>A0A8X6R2Z4_TRICX</name>
<dbReference type="Proteomes" id="UP000887159">
    <property type="component" value="Unassembled WGS sequence"/>
</dbReference>
<evidence type="ECO:0000313" key="3">
    <source>
        <dbReference type="Proteomes" id="UP000887159"/>
    </source>
</evidence>
<evidence type="ECO:0000313" key="2">
    <source>
        <dbReference type="EMBL" id="GFX86575.1"/>
    </source>
</evidence>
<protein>
    <submittedName>
        <fullName evidence="2">Uncharacterized protein</fullName>
    </submittedName>
</protein>
<feature type="region of interest" description="Disordered" evidence="1">
    <location>
        <begin position="1"/>
        <end position="40"/>
    </location>
</feature>
<feature type="compositionally biased region" description="Basic and acidic residues" evidence="1">
    <location>
        <begin position="27"/>
        <end position="38"/>
    </location>
</feature>
<dbReference type="AlphaFoldDB" id="A0A8X6R2Z4"/>
<dbReference type="EMBL" id="BMAU01021011">
    <property type="protein sequence ID" value="GFX86575.1"/>
    <property type="molecule type" value="Genomic_DNA"/>
</dbReference>
<gene>
    <name evidence="2" type="ORF">TNCV_461951</name>
</gene>
<accession>A0A8X6R2Z4</accession>
<reference evidence="2" key="1">
    <citation type="submission" date="2020-08" db="EMBL/GenBank/DDBJ databases">
        <title>Multicomponent nature underlies the extraordinary mechanical properties of spider dragline silk.</title>
        <authorList>
            <person name="Kono N."/>
            <person name="Nakamura H."/>
            <person name="Mori M."/>
            <person name="Yoshida Y."/>
            <person name="Ohtoshi R."/>
            <person name="Malay A.D."/>
            <person name="Moran D.A.P."/>
            <person name="Tomita M."/>
            <person name="Numata K."/>
            <person name="Arakawa K."/>
        </authorList>
    </citation>
    <scope>NUCLEOTIDE SEQUENCE</scope>
</reference>
<feature type="compositionally biased region" description="Basic and acidic residues" evidence="1">
    <location>
        <begin position="1"/>
        <end position="19"/>
    </location>
</feature>
<comment type="caution">
    <text evidence="2">The sequence shown here is derived from an EMBL/GenBank/DDBJ whole genome shotgun (WGS) entry which is preliminary data.</text>
</comment>
<organism evidence="2 3">
    <name type="scientific">Trichonephila clavipes</name>
    <name type="common">Golden silk orbweaver</name>
    <name type="synonym">Nephila clavipes</name>
    <dbReference type="NCBI Taxonomy" id="2585209"/>
    <lineage>
        <taxon>Eukaryota</taxon>
        <taxon>Metazoa</taxon>
        <taxon>Ecdysozoa</taxon>
        <taxon>Arthropoda</taxon>
        <taxon>Chelicerata</taxon>
        <taxon>Arachnida</taxon>
        <taxon>Araneae</taxon>
        <taxon>Araneomorphae</taxon>
        <taxon>Entelegynae</taxon>
        <taxon>Araneoidea</taxon>
        <taxon>Nephilidae</taxon>
        <taxon>Trichonephila</taxon>
    </lineage>
</organism>
<keyword evidence="3" id="KW-1185">Reference proteome</keyword>
<evidence type="ECO:0000256" key="1">
    <source>
        <dbReference type="SAM" id="MobiDB-lite"/>
    </source>
</evidence>